<name>A0A086Y7U6_9RHOB</name>
<evidence type="ECO:0000313" key="3">
    <source>
        <dbReference type="Proteomes" id="UP000028826"/>
    </source>
</evidence>
<protein>
    <recommendedName>
        <fullName evidence="4">DUF177 domain-containing protein</fullName>
    </recommendedName>
</protein>
<dbReference type="eggNOG" id="COG1399">
    <property type="taxonomic scope" value="Bacteria"/>
</dbReference>
<evidence type="ECO:0000313" key="2">
    <source>
        <dbReference type="EMBL" id="KFI30346.1"/>
    </source>
</evidence>
<proteinExistence type="predicted"/>
<dbReference type="Pfam" id="PF02620">
    <property type="entry name" value="YceD"/>
    <property type="match status" value="1"/>
</dbReference>
<sequence>MPPPATGLEIAGAPMPLSFSHPIRVSSLGPRKPTRFDLKPDGEELADLTAAVGASSLSGVHFEGEIRPLGREDWVLEGRLTAEIVQPCIVTLDPVTTHVSEDVERRYLANPPEPAAEEAEIPEDTDMEPLGSAIDPGAVMAEALALAMPLYPRADGVEIGEQVFTEPGLPPMRDGDVKPFASLAELREKLAKKD</sequence>
<comment type="caution">
    <text evidence="2">The sequence shown here is derived from an EMBL/GenBank/DDBJ whole genome shotgun (WGS) entry which is preliminary data.</text>
</comment>
<organism evidence="2 3">
    <name type="scientific">Haematobacter massiliensis</name>
    <dbReference type="NCBI Taxonomy" id="195105"/>
    <lineage>
        <taxon>Bacteria</taxon>
        <taxon>Pseudomonadati</taxon>
        <taxon>Pseudomonadota</taxon>
        <taxon>Alphaproteobacteria</taxon>
        <taxon>Rhodobacterales</taxon>
        <taxon>Paracoccaceae</taxon>
        <taxon>Haematobacter</taxon>
    </lineage>
</organism>
<dbReference type="EMBL" id="JGYG01000003">
    <property type="protein sequence ID" value="KFI30346.1"/>
    <property type="molecule type" value="Genomic_DNA"/>
</dbReference>
<feature type="compositionally biased region" description="Acidic residues" evidence="1">
    <location>
        <begin position="115"/>
        <end position="127"/>
    </location>
</feature>
<dbReference type="InterPro" id="IPR003772">
    <property type="entry name" value="YceD"/>
</dbReference>
<dbReference type="STRING" id="195105.CN97_12210"/>
<feature type="region of interest" description="Disordered" evidence="1">
    <location>
        <begin position="108"/>
        <end position="127"/>
    </location>
</feature>
<gene>
    <name evidence="2" type="ORF">CN97_12210</name>
</gene>
<keyword evidence="3" id="KW-1185">Reference proteome</keyword>
<dbReference type="AlphaFoldDB" id="A0A086Y7U6"/>
<dbReference type="Proteomes" id="UP000028826">
    <property type="component" value="Unassembled WGS sequence"/>
</dbReference>
<reference evidence="2 3" key="1">
    <citation type="submission" date="2014-03" db="EMBL/GenBank/DDBJ databases">
        <title>Genome of Haematobacter massiliensis CCUG 47968.</title>
        <authorList>
            <person name="Wang D."/>
            <person name="Wang G."/>
        </authorList>
    </citation>
    <scope>NUCLEOTIDE SEQUENCE [LARGE SCALE GENOMIC DNA]</scope>
    <source>
        <strain evidence="2 3">CCUG 47968</strain>
    </source>
</reference>
<evidence type="ECO:0000256" key="1">
    <source>
        <dbReference type="SAM" id="MobiDB-lite"/>
    </source>
</evidence>
<accession>A0A086Y7U6</accession>
<evidence type="ECO:0008006" key="4">
    <source>
        <dbReference type="Google" id="ProtNLM"/>
    </source>
</evidence>